<dbReference type="InterPro" id="IPR051310">
    <property type="entry name" value="MCP_chemotaxis"/>
</dbReference>
<organism evidence="15 16">
    <name type="scientific">Devosia neptuniae</name>
    <dbReference type="NCBI Taxonomy" id="191302"/>
    <lineage>
        <taxon>Bacteria</taxon>
        <taxon>Pseudomonadati</taxon>
        <taxon>Pseudomonadota</taxon>
        <taxon>Alphaproteobacteria</taxon>
        <taxon>Hyphomicrobiales</taxon>
        <taxon>Devosiaceae</taxon>
        <taxon>Devosia</taxon>
    </lineage>
</organism>
<evidence type="ECO:0000259" key="14">
    <source>
        <dbReference type="PROSITE" id="PS50885"/>
    </source>
</evidence>
<feature type="transmembrane region" description="Helical" evidence="12">
    <location>
        <begin position="180"/>
        <end position="199"/>
    </location>
</feature>
<evidence type="ECO:0000256" key="2">
    <source>
        <dbReference type="ARBA" id="ARBA00022475"/>
    </source>
</evidence>
<dbReference type="PROSITE" id="PS50885">
    <property type="entry name" value="HAMP"/>
    <property type="match status" value="1"/>
</dbReference>
<dbReference type="Gene3D" id="1.10.287.950">
    <property type="entry name" value="Methyl-accepting chemotaxis protein"/>
    <property type="match status" value="1"/>
</dbReference>
<feature type="transmembrane region" description="Helical" evidence="12">
    <location>
        <begin position="12"/>
        <end position="33"/>
    </location>
</feature>
<dbReference type="PANTHER" id="PTHR43531">
    <property type="entry name" value="PROTEIN ICFG"/>
    <property type="match status" value="1"/>
</dbReference>
<keyword evidence="6 12" id="KW-0812">Transmembrane</keyword>
<dbReference type="PROSITE" id="PS50111">
    <property type="entry name" value="CHEMOTAXIS_TRANSDUC_2"/>
    <property type="match status" value="1"/>
</dbReference>
<name>A0ABY6C617_9HYPH</name>
<evidence type="ECO:0000313" key="15">
    <source>
        <dbReference type="EMBL" id="UXN67749.1"/>
    </source>
</evidence>
<dbReference type="InterPro" id="IPR003660">
    <property type="entry name" value="HAMP_dom"/>
</dbReference>
<feature type="domain" description="HAMP" evidence="14">
    <location>
        <begin position="202"/>
        <end position="255"/>
    </location>
</feature>
<evidence type="ECO:0000259" key="13">
    <source>
        <dbReference type="PROSITE" id="PS50111"/>
    </source>
</evidence>
<dbReference type="PRINTS" id="PR00260">
    <property type="entry name" value="CHEMTRNSDUCR"/>
</dbReference>
<dbReference type="SMART" id="SM00283">
    <property type="entry name" value="MA"/>
    <property type="match status" value="1"/>
</dbReference>
<comment type="similarity">
    <text evidence="10">Belongs to the methyl-accepting chemotaxis (MCP) protein family.</text>
</comment>
<dbReference type="SUPFAM" id="SSF58104">
    <property type="entry name" value="Methyl-accepting chemotaxis protein (MCP) signaling domain"/>
    <property type="match status" value="1"/>
</dbReference>
<evidence type="ECO:0000256" key="6">
    <source>
        <dbReference type="ARBA" id="ARBA00022692"/>
    </source>
</evidence>
<gene>
    <name evidence="15" type="ORF">N8A98_01405</name>
</gene>
<sequence length="667" mass="70826">MFSRISVANRIFAAFGALIVILTGIGTVGYYGVSSVAGIFENYLHAARETLELSDYTNDLIDLRLSTDAFFREPGSFSTEEIVAKIEDVGTIDADGYARFEGDALALSELAKLVETAKAYQSVFGTVAVGADGDHSSDLAQLDALAESMAQNLKTVFEHAKDVQNTLGPQALSRIDFTEAVVVISSVFGIVVGLALAFFTGRWLSRALKDMTQLMGELAHGNYQVAINNAEQDHELGRMAKALKVFQQNGLAVQLSNAERAQRIQEAELRAATMERFQTSFAQTIQAAVGGDFSSRIRDDFGDAALDQVAGNMNTMLQTTESALAEAGKVLSALARTDLTQKMEGQYLGAFAALKGDTNAVSERLTEMVISLRGTSSSLKAATGEILTGANDLAERTTKQAAAIEQTSAAMEQLAGTVKENAQKIEQAAGRTTSAAQLAEEGGQVMGQANEAMERITSSSSKISDIIGLIDDIAFQTNLLALNASVEAARAGEAGKGFAVVAVEVRRLAQSAAQASSDVKHLIEQSTQEVSGGTKLVSLAADKLEAILRAVRENNELMKAVSSASTEQSSAIGEVTSAIRHMDEMTQHNAALVEQTNAAIEQTEAQANELDQAVAIFRVSAPAVTAVNALAALQSASKPVLRQNAQNATRTYLSRGNIAVKEEWSEF</sequence>
<evidence type="ECO:0000256" key="12">
    <source>
        <dbReference type="SAM" id="Phobius"/>
    </source>
</evidence>
<evidence type="ECO:0000256" key="5">
    <source>
        <dbReference type="ARBA" id="ARBA00022519"/>
    </source>
</evidence>
<keyword evidence="16" id="KW-1185">Reference proteome</keyword>
<dbReference type="InterPro" id="IPR003122">
    <property type="entry name" value="Tar_rcpt_lig-bd"/>
</dbReference>
<dbReference type="InterPro" id="IPR004090">
    <property type="entry name" value="Chemotax_Me-accpt_rcpt"/>
</dbReference>
<keyword evidence="8 12" id="KW-0472">Membrane</keyword>
<keyword evidence="15" id="KW-0614">Plasmid</keyword>
<dbReference type="Pfam" id="PF18947">
    <property type="entry name" value="HAMP_2"/>
    <property type="match status" value="1"/>
</dbReference>
<evidence type="ECO:0000256" key="11">
    <source>
        <dbReference type="PROSITE-ProRule" id="PRU00284"/>
    </source>
</evidence>
<evidence type="ECO:0000256" key="8">
    <source>
        <dbReference type="ARBA" id="ARBA00023136"/>
    </source>
</evidence>
<dbReference type="PANTHER" id="PTHR43531:SF14">
    <property type="entry name" value="METHYL-ACCEPTING CHEMOTAXIS PROTEIN I-RELATED"/>
    <property type="match status" value="1"/>
</dbReference>
<dbReference type="EMBL" id="CP104964">
    <property type="protein sequence ID" value="UXN67749.1"/>
    <property type="molecule type" value="Genomic_DNA"/>
</dbReference>
<dbReference type="InterPro" id="IPR004089">
    <property type="entry name" value="MCPsignal_dom"/>
</dbReference>
<evidence type="ECO:0000313" key="16">
    <source>
        <dbReference type="Proteomes" id="UP001061862"/>
    </source>
</evidence>
<dbReference type="Pfam" id="PF02203">
    <property type="entry name" value="TarH"/>
    <property type="match status" value="1"/>
</dbReference>
<dbReference type="Pfam" id="PF00015">
    <property type="entry name" value="MCPsignal"/>
    <property type="match status" value="1"/>
</dbReference>
<comment type="subcellular location">
    <subcellularLocation>
        <location evidence="1">Cell inner membrane</location>
        <topology evidence="1">Multi-pass membrane protein</topology>
    </subcellularLocation>
</comment>
<accession>A0ABY6C617</accession>
<feature type="domain" description="Methyl-accepting transducer" evidence="13">
    <location>
        <begin position="375"/>
        <end position="604"/>
    </location>
</feature>
<keyword evidence="3" id="KW-0488">Methylation</keyword>
<dbReference type="Gene3D" id="6.10.340.10">
    <property type="match status" value="1"/>
</dbReference>
<reference evidence="15 16" key="1">
    <citation type="submission" date="2022-09" db="EMBL/GenBank/DDBJ databases">
        <title>Interaction between co-microsymbionts with complementary sets of symbiotic genes in legume-rhizobium systems.</title>
        <authorList>
            <person name="Safronova V."/>
            <person name="Sazanova A."/>
            <person name="Afonin A."/>
            <person name="Chirak E."/>
        </authorList>
    </citation>
    <scope>NUCLEOTIDE SEQUENCE [LARGE SCALE GENOMIC DNA]</scope>
    <source>
        <strain evidence="15 16">A18/4-1</strain>
        <plasmid evidence="15 16">p_unnamed1</plasmid>
    </source>
</reference>
<evidence type="ECO:0000256" key="9">
    <source>
        <dbReference type="ARBA" id="ARBA00023224"/>
    </source>
</evidence>
<keyword evidence="9 11" id="KW-0807">Transducer</keyword>
<keyword evidence="5" id="KW-0997">Cell inner membrane</keyword>
<dbReference type="Proteomes" id="UP001061862">
    <property type="component" value="Plasmid p_unnamed1"/>
</dbReference>
<dbReference type="Pfam" id="PF00672">
    <property type="entry name" value="HAMP"/>
    <property type="match status" value="1"/>
</dbReference>
<keyword evidence="2" id="KW-1003">Cell membrane</keyword>
<evidence type="ECO:0000256" key="3">
    <source>
        <dbReference type="ARBA" id="ARBA00022481"/>
    </source>
</evidence>
<protein>
    <submittedName>
        <fullName evidence="15">Methyl-accepting chemotaxis protein</fullName>
    </submittedName>
</protein>
<dbReference type="SUPFAM" id="SSF158472">
    <property type="entry name" value="HAMP domain-like"/>
    <property type="match status" value="1"/>
</dbReference>
<evidence type="ECO:0000256" key="10">
    <source>
        <dbReference type="ARBA" id="ARBA00029447"/>
    </source>
</evidence>
<evidence type="ECO:0000256" key="4">
    <source>
        <dbReference type="ARBA" id="ARBA00022500"/>
    </source>
</evidence>
<evidence type="ECO:0000256" key="7">
    <source>
        <dbReference type="ARBA" id="ARBA00022989"/>
    </source>
</evidence>
<keyword evidence="7 12" id="KW-1133">Transmembrane helix</keyword>
<keyword evidence="4" id="KW-0145">Chemotaxis</keyword>
<dbReference type="SMART" id="SM00304">
    <property type="entry name" value="HAMP"/>
    <property type="match status" value="2"/>
</dbReference>
<geneLocation type="plasmid" evidence="15 16">
    <name>p_unnamed1</name>
</geneLocation>
<evidence type="ECO:0000256" key="1">
    <source>
        <dbReference type="ARBA" id="ARBA00004429"/>
    </source>
</evidence>
<dbReference type="RefSeq" id="WP_262165181.1">
    <property type="nucleotide sequence ID" value="NZ_CP104964.1"/>
</dbReference>
<proteinExistence type="inferred from homology"/>